<protein>
    <recommendedName>
        <fullName evidence="3">Sulfotransferase family protein</fullName>
    </recommendedName>
</protein>
<comment type="caution">
    <text evidence="1">The sequence shown here is derived from an EMBL/GenBank/DDBJ whole genome shotgun (WGS) entry which is preliminary data.</text>
</comment>
<reference evidence="2" key="1">
    <citation type="submission" date="2023-05" db="EMBL/GenBank/DDBJ databases">
        <title>Draft genome of Pseudofrankia sp. BMG5.37.</title>
        <authorList>
            <person name="Gtari M."/>
            <person name="Ghodhbane F."/>
            <person name="Sbissi I."/>
        </authorList>
    </citation>
    <scope>NUCLEOTIDE SEQUENCE [LARGE SCALE GENOMIC DNA]</scope>
    <source>
        <strain evidence="2">BMG 814</strain>
    </source>
</reference>
<dbReference type="EMBL" id="JASNFN010000016">
    <property type="protein sequence ID" value="MDP5183780.1"/>
    <property type="molecule type" value="Genomic_DNA"/>
</dbReference>
<dbReference type="RefSeq" id="WP_139206170.1">
    <property type="nucleotide sequence ID" value="NZ_JASNFN010000016.1"/>
</dbReference>
<evidence type="ECO:0000313" key="2">
    <source>
        <dbReference type="Proteomes" id="UP001233673"/>
    </source>
</evidence>
<accession>A0ABT9IDX1</accession>
<gene>
    <name evidence="1" type="ORF">QOZ88_14165</name>
</gene>
<sequence>MSTLLSSADRARHYARRPLARTPYLWDAAMKVRPEKRATLARPDTAIVIEGFLRSGNTFGVAAFEIANGPEPHVGRHLHGAAHVLRAVRLGLPTIVLIRQPRDAVLSYLVRRPTLTPYDALVEYLDFYRTAWPAREGFVVAPFDRVTSDFGSVLDQVNERFGTSFRRFEATPENEARAFRLVEEMNRLETGGEVVESLVGRPSVERSRRKDELRALLERPRTAKKLSEATALYERYLERARTAS</sequence>
<evidence type="ECO:0000313" key="1">
    <source>
        <dbReference type="EMBL" id="MDP5183780.1"/>
    </source>
</evidence>
<name>A0ABT9IDX1_9ACTN</name>
<dbReference type="SUPFAM" id="SSF52540">
    <property type="entry name" value="P-loop containing nucleoside triphosphate hydrolases"/>
    <property type="match status" value="1"/>
</dbReference>
<dbReference type="InterPro" id="IPR027417">
    <property type="entry name" value="P-loop_NTPase"/>
</dbReference>
<proteinExistence type="predicted"/>
<keyword evidence="2" id="KW-1185">Reference proteome</keyword>
<organism evidence="1 2">
    <name type="scientific">Blastococcus carthaginiensis</name>
    <dbReference type="NCBI Taxonomy" id="3050034"/>
    <lineage>
        <taxon>Bacteria</taxon>
        <taxon>Bacillati</taxon>
        <taxon>Actinomycetota</taxon>
        <taxon>Actinomycetes</taxon>
        <taxon>Geodermatophilales</taxon>
        <taxon>Geodermatophilaceae</taxon>
        <taxon>Blastococcus</taxon>
    </lineage>
</organism>
<dbReference type="Proteomes" id="UP001233673">
    <property type="component" value="Unassembled WGS sequence"/>
</dbReference>
<evidence type="ECO:0008006" key="3">
    <source>
        <dbReference type="Google" id="ProtNLM"/>
    </source>
</evidence>